<dbReference type="PANTHER" id="PTHR10815">
    <property type="entry name" value="METHYLATED-DNA--PROTEIN-CYSTEINE METHYLTRANSFERASE"/>
    <property type="match status" value="1"/>
</dbReference>
<protein>
    <submittedName>
        <fullName evidence="3">MGMT family protein</fullName>
    </submittedName>
</protein>
<dbReference type="Gene3D" id="1.10.10.10">
    <property type="entry name" value="Winged helix-like DNA-binding domain superfamily/Winged helix DNA-binding domain"/>
    <property type="match status" value="1"/>
</dbReference>
<dbReference type="InterPro" id="IPR036217">
    <property type="entry name" value="MethylDNA_cys_MeTrfase_DNAb"/>
</dbReference>
<reference evidence="3" key="1">
    <citation type="submission" date="2020-07" db="EMBL/GenBank/DDBJ databases">
        <title>Huge and variable diversity of episymbiotic CPR bacteria and DPANN archaea in groundwater ecosystems.</title>
        <authorList>
            <person name="He C.Y."/>
            <person name="Keren R."/>
            <person name="Whittaker M."/>
            <person name="Farag I.F."/>
            <person name="Doudna J."/>
            <person name="Cate J.H.D."/>
            <person name="Banfield J.F."/>
        </authorList>
    </citation>
    <scope>NUCLEOTIDE SEQUENCE</scope>
    <source>
        <strain evidence="3">NC_groundwater_1226_Ag_S-0.1um_59_124</strain>
    </source>
</reference>
<proteinExistence type="predicted"/>
<dbReference type="GO" id="GO:0003824">
    <property type="term" value="F:catalytic activity"/>
    <property type="evidence" value="ECO:0007669"/>
    <property type="project" value="InterPro"/>
</dbReference>
<sequence>MARACFKPKSQQLWYGVYAATRRIPRGHVATYADLACAVGCPRAWRRVGTVLGQNRDPKTPCHRVVRSDGRVGGFGLPGGTAGKIKKLLAEGVEISAGRISLPRYRIHSPKLLVVRH</sequence>
<dbReference type="InterPro" id="IPR014048">
    <property type="entry name" value="MethylDNA_cys_MeTrfase_DNA-bd"/>
</dbReference>
<evidence type="ECO:0000259" key="2">
    <source>
        <dbReference type="Pfam" id="PF01035"/>
    </source>
</evidence>
<name>A0A933DSY0_9BACT</name>
<evidence type="ECO:0000256" key="1">
    <source>
        <dbReference type="ARBA" id="ARBA00022763"/>
    </source>
</evidence>
<dbReference type="CDD" id="cd06445">
    <property type="entry name" value="ATase"/>
    <property type="match status" value="1"/>
</dbReference>
<keyword evidence="1" id="KW-0227">DNA damage</keyword>
<dbReference type="SUPFAM" id="SSF46767">
    <property type="entry name" value="Methylated DNA-protein cysteine methyltransferase, C-terminal domain"/>
    <property type="match status" value="1"/>
</dbReference>
<feature type="domain" description="Methylated-DNA-[protein]-cysteine S-methyltransferase DNA binding" evidence="2">
    <location>
        <begin position="17"/>
        <end position="93"/>
    </location>
</feature>
<dbReference type="AlphaFoldDB" id="A0A933DSY0"/>
<organism evidence="3 4">
    <name type="scientific">Candidatus Sungiibacteriota bacterium</name>
    <dbReference type="NCBI Taxonomy" id="2750080"/>
    <lineage>
        <taxon>Bacteria</taxon>
        <taxon>Candidatus Sungiibacteriota</taxon>
    </lineage>
</organism>
<dbReference type="PANTHER" id="PTHR10815:SF13">
    <property type="entry name" value="METHYLATED-DNA--PROTEIN-CYSTEINE METHYLTRANSFERASE"/>
    <property type="match status" value="1"/>
</dbReference>
<evidence type="ECO:0000313" key="3">
    <source>
        <dbReference type="EMBL" id="MBI4132104.1"/>
    </source>
</evidence>
<gene>
    <name evidence="3" type="ORF">HY474_00555</name>
</gene>
<dbReference type="Pfam" id="PF01035">
    <property type="entry name" value="DNA_binding_1"/>
    <property type="match status" value="1"/>
</dbReference>
<dbReference type="GO" id="GO:0006281">
    <property type="term" value="P:DNA repair"/>
    <property type="evidence" value="ECO:0007669"/>
    <property type="project" value="InterPro"/>
</dbReference>
<dbReference type="EMBL" id="JACQMJ010000004">
    <property type="protein sequence ID" value="MBI4132104.1"/>
    <property type="molecule type" value="Genomic_DNA"/>
</dbReference>
<accession>A0A933DSY0</accession>
<dbReference type="NCBIfam" id="TIGR00589">
    <property type="entry name" value="ogt"/>
    <property type="match status" value="1"/>
</dbReference>
<comment type="caution">
    <text evidence="3">The sequence shown here is derived from an EMBL/GenBank/DDBJ whole genome shotgun (WGS) entry which is preliminary data.</text>
</comment>
<dbReference type="Proteomes" id="UP000704960">
    <property type="component" value="Unassembled WGS sequence"/>
</dbReference>
<dbReference type="InterPro" id="IPR036388">
    <property type="entry name" value="WH-like_DNA-bd_sf"/>
</dbReference>
<evidence type="ECO:0000313" key="4">
    <source>
        <dbReference type="Proteomes" id="UP000704960"/>
    </source>
</evidence>